<evidence type="ECO:0000313" key="23">
    <source>
        <dbReference type="EMBL" id="KAF5357520.1"/>
    </source>
</evidence>
<evidence type="ECO:0000256" key="18">
    <source>
        <dbReference type="ARBA" id="ARBA00023172"/>
    </source>
</evidence>
<dbReference type="SUPFAM" id="SSF53098">
    <property type="entry name" value="Ribonuclease H-like"/>
    <property type="match status" value="1"/>
</dbReference>
<keyword evidence="13" id="KW-0694">RNA-binding</keyword>
<dbReference type="InterPro" id="IPR012337">
    <property type="entry name" value="RNaseH-like_sf"/>
</dbReference>
<protein>
    <recommendedName>
        <fullName evidence="22">Integrase catalytic domain-containing protein</fullName>
    </recommendedName>
</protein>
<evidence type="ECO:0000256" key="20">
    <source>
        <dbReference type="ARBA" id="ARBA00049244"/>
    </source>
</evidence>
<dbReference type="GO" id="GO:0003723">
    <property type="term" value="F:RNA binding"/>
    <property type="evidence" value="ECO:0007669"/>
    <property type="project" value="UniProtKB-KW"/>
</dbReference>
<evidence type="ECO:0000256" key="17">
    <source>
        <dbReference type="ARBA" id="ARBA00023113"/>
    </source>
</evidence>
<dbReference type="OrthoDB" id="3243429at2759"/>
<keyword evidence="5" id="KW-0548">Nucleotidyltransferase</keyword>
<dbReference type="PANTHER" id="PTHR42648">
    <property type="entry name" value="TRANSPOSASE, PUTATIVE-RELATED"/>
    <property type="match status" value="1"/>
</dbReference>
<evidence type="ECO:0000256" key="14">
    <source>
        <dbReference type="ARBA" id="ARBA00022908"/>
    </source>
</evidence>
<accession>A0A8H5G3B9</accession>
<keyword evidence="6" id="KW-0540">Nuclease</keyword>
<keyword evidence="16" id="KW-0239">DNA-directed DNA polymerase</keyword>
<dbReference type="Proteomes" id="UP000518752">
    <property type="component" value="Unassembled WGS sequence"/>
</dbReference>
<keyword evidence="2" id="KW-0815">Transposition</keyword>
<dbReference type="InterPro" id="IPR001584">
    <property type="entry name" value="Integrase_cat-core"/>
</dbReference>
<dbReference type="PROSITE" id="PS50994">
    <property type="entry name" value="INTEGRASE"/>
    <property type="match status" value="1"/>
</dbReference>
<dbReference type="InterPro" id="IPR039537">
    <property type="entry name" value="Retrotran_Ty1/copia-like"/>
</dbReference>
<evidence type="ECO:0000256" key="13">
    <source>
        <dbReference type="ARBA" id="ARBA00022884"/>
    </source>
</evidence>
<keyword evidence="16" id="KW-0808">Transferase</keyword>
<dbReference type="InterPro" id="IPR036397">
    <property type="entry name" value="RNaseH_sf"/>
</dbReference>
<feature type="region of interest" description="Disordered" evidence="21">
    <location>
        <begin position="503"/>
        <end position="581"/>
    </location>
</feature>
<keyword evidence="7" id="KW-0479">Metal-binding</keyword>
<dbReference type="GO" id="GO:0004519">
    <property type="term" value="F:endonuclease activity"/>
    <property type="evidence" value="ECO:0007669"/>
    <property type="project" value="UniProtKB-KW"/>
</dbReference>
<keyword evidence="12" id="KW-0460">Magnesium</keyword>
<evidence type="ECO:0000256" key="19">
    <source>
        <dbReference type="ARBA" id="ARBA00048173"/>
    </source>
</evidence>
<dbReference type="GO" id="GO:0003964">
    <property type="term" value="F:RNA-directed DNA polymerase activity"/>
    <property type="evidence" value="ECO:0007669"/>
    <property type="project" value="UniProtKB-KW"/>
</dbReference>
<feature type="compositionally biased region" description="Gly residues" evidence="21">
    <location>
        <begin position="509"/>
        <end position="534"/>
    </location>
</feature>
<keyword evidence="15" id="KW-0695">RNA-directed DNA polymerase</keyword>
<dbReference type="GO" id="GO:0046872">
    <property type="term" value="F:metal ion binding"/>
    <property type="evidence" value="ECO:0007669"/>
    <property type="project" value="UniProtKB-KW"/>
</dbReference>
<keyword evidence="18" id="KW-0233">DNA recombination</keyword>
<comment type="catalytic activity">
    <reaction evidence="19">
        <text>DNA(n) + a 2'-deoxyribonucleoside 5'-triphosphate = DNA(n+1) + diphosphate</text>
        <dbReference type="Rhea" id="RHEA:22508"/>
        <dbReference type="Rhea" id="RHEA-COMP:17339"/>
        <dbReference type="Rhea" id="RHEA-COMP:17340"/>
        <dbReference type="ChEBI" id="CHEBI:33019"/>
        <dbReference type="ChEBI" id="CHEBI:61560"/>
        <dbReference type="ChEBI" id="CHEBI:173112"/>
        <dbReference type="EC" id="2.7.7.49"/>
    </reaction>
</comment>
<name>A0A8H5G3B9_9AGAR</name>
<evidence type="ECO:0000256" key="21">
    <source>
        <dbReference type="SAM" id="MobiDB-lite"/>
    </source>
</evidence>
<gene>
    <name evidence="23" type="ORF">D9757_013060</name>
</gene>
<dbReference type="InterPro" id="IPR057670">
    <property type="entry name" value="SH3_retrovirus"/>
</dbReference>
<dbReference type="EMBL" id="JAACJN010000237">
    <property type="protein sequence ID" value="KAF5357520.1"/>
    <property type="molecule type" value="Genomic_DNA"/>
</dbReference>
<evidence type="ECO:0000256" key="7">
    <source>
        <dbReference type="ARBA" id="ARBA00022723"/>
    </source>
</evidence>
<keyword evidence="9" id="KW-0255">Endonuclease</keyword>
<dbReference type="GO" id="GO:0005524">
    <property type="term" value="F:ATP binding"/>
    <property type="evidence" value="ECO:0007669"/>
    <property type="project" value="UniProtKB-KW"/>
</dbReference>
<evidence type="ECO:0000256" key="16">
    <source>
        <dbReference type="ARBA" id="ARBA00022932"/>
    </source>
</evidence>
<keyword evidence="10" id="KW-0378">Hydrolase</keyword>
<evidence type="ECO:0000256" key="11">
    <source>
        <dbReference type="ARBA" id="ARBA00022840"/>
    </source>
</evidence>
<organism evidence="23 24">
    <name type="scientific">Collybiopsis confluens</name>
    <dbReference type="NCBI Taxonomy" id="2823264"/>
    <lineage>
        <taxon>Eukaryota</taxon>
        <taxon>Fungi</taxon>
        <taxon>Dikarya</taxon>
        <taxon>Basidiomycota</taxon>
        <taxon>Agaricomycotina</taxon>
        <taxon>Agaricomycetes</taxon>
        <taxon>Agaricomycetidae</taxon>
        <taxon>Agaricales</taxon>
        <taxon>Marasmiineae</taxon>
        <taxon>Omphalotaceae</taxon>
        <taxon>Collybiopsis</taxon>
    </lineage>
</organism>
<keyword evidence="17" id="KW-0917">Virion maturation</keyword>
<comment type="caution">
    <text evidence="23">The sequence shown here is derived from an EMBL/GenBank/DDBJ whole genome shotgun (WGS) entry which is preliminary data.</text>
</comment>
<sequence length="1213" mass="133192">MSDVLSITQDNTSSQGSVLMDISTPEFPRGGIEVHPHYPVTQGPDGHWYRFTPGQRYLAQRVYSRAGMGAPEDAYATPVSATVPPHHTVPVLPAHVVPPLSPTQASARFPPVTPPQAPVSAHQSPVGHQEHPNSLPLGTASLGNNNPFIDYSVFPPRPHFSYVPQPIPVSTSLPEFASRFMPPSQSFIHSVPNLYAYSHPSYPSAPPFYFSPHSAPVHSFPPTLPHVQPSSYPSVPTFGAPDGHSHGLSMSQPVLLPQVSPPAPTPVAVASVKDDKSSVTLSGLLAFIKELKPLDNNVSWARWQSSVREALMAGDLLCHILLDEPSGSTPRTSLTVPSYRPQDSSAKQWDARDRLARTVITYRLSDSAKALLPPSVNELGQRSTARDAWSALKEHFDVTHDSQGLQALEYSLITTRVHDGDIDGWVSKWKSVINVLHGSGQSVGWKNVLSTFAHLIPNHIVYAFICNDILQFIEKHARGLDDVTGYKAWNDFSSQVLRAHRNDTIGNKLRGGGNRGNGGGSGGGNGGGPGGGGKGNERRRNGDSGRNDGGGGPPKPSGSSPPKSTNVAHAATTSPDKDTSTIINMPVDTSITSNIISSDVYALRDPLNCLIASTDVSQAIALASVHPSTILLDSACTTHLIRNRSDFITYDETTTRSVTTADSSSMITSGSGDCMLRINLAKSDKVLHLRLHNCLHAPNAPANLISQGALVENGFTLHIGGGDYTMIFIPHSNRGNGSREFFTAPQINRLTYIHGVFINTEDKSSAVLPQHLSCPSFDRRPYTGDYIHEILGHSGWDRVVKVIRGNFGTGLPKWNKETMKRFCPPCIKGKQPHPSHGQTVERPTEPLQLVFMDTCGPMLVKTPKGELHFHLIGDSATAILSVSNIRKRPQAFNHLERTLNLWENKLGVKTQALRMDGAKEFHSEKIEEFLRKRGIQDASTAPYAHWQNGRAERWIRLVEDMAMVLLQASGLPLSFWGDAVHTAVFIIMRLPTTALSHIKDDVTPYELLNKSKPDYSILRVFGCQCFFWVPNERRTKFGDKYEEGIFVGYVDSGYRVRGLNGTYHEVPHDCVVFNEWVMGKLSAPKSRRALDWDPSTQPPVTDVERDLADRERYLSKLRSRSKTGTPSTSSHSAITDFVAYTYAESLLEGEDPLLGECDLLSFVQEQLIDPYFLPMLQPNDHPLDITSRILLAHIRRCYEDQTPMVGFSPKGRN</sequence>
<evidence type="ECO:0000256" key="2">
    <source>
        <dbReference type="ARBA" id="ARBA00022578"/>
    </source>
</evidence>
<feature type="compositionally biased region" description="Basic and acidic residues" evidence="21">
    <location>
        <begin position="535"/>
        <end position="546"/>
    </location>
</feature>
<dbReference type="GO" id="GO:0003887">
    <property type="term" value="F:DNA-directed DNA polymerase activity"/>
    <property type="evidence" value="ECO:0007669"/>
    <property type="project" value="UniProtKB-KW"/>
</dbReference>
<evidence type="ECO:0000313" key="24">
    <source>
        <dbReference type="Proteomes" id="UP000518752"/>
    </source>
</evidence>
<dbReference type="GO" id="GO:0008233">
    <property type="term" value="F:peptidase activity"/>
    <property type="evidence" value="ECO:0007669"/>
    <property type="project" value="UniProtKB-KW"/>
</dbReference>
<evidence type="ECO:0000256" key="10">
    <source>
        <dbReference type="ARBA" id="ARBA00022801"/>
    </source>
</evidence>
<dbReference type="GO" id="GO:0006508">
    <property type="term" value="P:proteolysis"/>
    <property type="evidence" value="ECO:0007669"/>
    <property type="project" value="UniProtKB-KW"/>
</dbReference>
<comment type="function">
    <text evidence="1">The aspartyl protease (PR) mediates the proteolytic cleavages of the Gag and Gag-Pol polyproteins after assembly of the VLP.</text>
</comment>
<feature type="region of interest" description="Disordered" evidence="21">
    <location>
        <begin position="109"/>
        <end position="130"/>
    </location>
</feature>
<dbReference type="GO" id="GO:0006310">
    <property type="term" value="P:DNA recombination"/>
    <property type="evidence" value="ECO:0007669"/>
    <property type="project" value="UniProtKB-KW"/>
</dbReference>
<keyword evidence="3" id="KW-1188">Viral release from host cell</keyword>
<dbReference type="PANTHER" id="PTHR42648:SF11">
    <property type="entry name" value="TRANSPOSON TY4-P GAG-POL POLYPROTEIN"/>
    <property type="match status" value="1"/>
</dbReference>
<evidence type="ECO:0000256" key="3">
    <source>
        <dbReference type="ARBA" id="ARBA00022612"/>
    </source>
</evidence>
<keyword evidence="24" id="KW-1185">Reference proteome</keyword>
<reference evidence="23 24" key="1">
    <citation type="journal article" date="2020" name="ISME J.">
        <title>Uncovering the hidden diversity of litter-decomposition mechanisms in mushroom-forming fungi.</title>
        <authorList>
            <person name="Floudas D."/>
            <person name="Bentzer J."/>
            <person name="Ahren D."/>
            <person name="Johansson T."/>
            <person name="Persson P."/>
            <person name="Tunlid A."/>
        </authorList>
    </citation>
    <scope>NUCLEOTIDE SEQUENCE [LARGE SCALE GENOMIC DNA]</scope>
    <source>
        <strain evidence="23 24">CBS 406.79</strain>
    </source>
</reference>
<dbReference type="AlphaFoldDB" id="A0A8H5G3B9"/>
<keyword evidence="11" id="KW-0067">ATP-binding</keyword>
<evidence type="ECO:0000256" key="12">
    <source>
        <dbReference type="ARBA" id="ARBA00022842"/>
    </source>
</evidence>
<evidence type="ECO:0000256" key="15">
    <source>
        <dbReference type="ARBA" id="ARBA00022918"/>
    </source>
</evidence>
<dbReference type="Pfam" id="PF25597">
    <property type="entry name" value="SH3_retrovirus"/>
    <property type="match status" value="1"/>
</dbReference>
<dbReference type="GO" id="GO:0032196">
    <property type="term" value="P:transposition"/>
    <property type="evidence" value="ECO:0007669"/>
    <property type="project" value="UniProtKB-KW"/>
</dbReference>
<keyword evidence="8" id="KW-0547">Nucleotide-binding</keyword>
<evidence type="ECO:0000256" key="8">
    <source>
        <dbReference type="ARBA" id="ARBA00022741"/>
    </source>
</evidence>
<keyword evidence="14" id="KW-0229">DNA integration</keyword>
<dbReference type="Pfam" id="PF22936">
    <property type="entry name" value="Pol_BBD"/>
    <property type="match status" value="1"/>
</dbReference>
<feature type="domain" description="Integrase catalytic" evidence="22">
    <location>
        <begin position="842"/>
        <end position="1012"/>
    </location>
</feature>
<dbReference type="GO" id="GO:0005634">
    <property type="term" value="C:nucleus"/>
    <property type="evidence" value="ECO:0007669"/>
    <property type="project" value="UniProtKB-ARBA"/>
</dbReference>
<proteinExistence type="predicted"/>
<evidence type="ECO:0000259" key="22">
    <source>
        <dbReference type="PROSITE" id="PS50994"/>
    </source>
</evidence>
<comment type="catalytic activity">
    <reaction evidence="20">
        <text>DNA(n) + a 2'-deoxyribonucleoside 5'-triphosphate = DNA(n+1) + diphosphate</text>
        <dbReference type="Rhea" id="RHEA:22508"/>
        <dbReference type="Rhea" id="RHEA-COMP:17339"/>
        <dbReference type="Rhea" id="RHEA-COMP:17340"/>
        <dbReference type="ChEBI" id="CHEBI:33019"/>
        <dbReference type="ChEBI" id="CHEBI:61560"/>
        <dbReference type="ChEBI" id="CHEBI:173112"/>
        <dbReference type="EC" id="2.7.7.7"/>
    </reaction>
</comment>
<feature type="region of interest" description="Disordered" evidence="21">
    <location>
        <begin position="328"/>
        <end position="347"/>
    </location>
</feature>
<evidence type="ECO:0000256" key="1">
    <source>
        <dbReference type="ARBA" id="ARBA00002180"/>
    </source>
</evidence>
<evidence type="ECO:0000256" key="9">
    <source>
        <dbReference type="ARBA" id="ARBA00022759"/>
    </source>
</evidence>
<evidence type="ECO:0000256" key="6">
    <source>
        <dbReference type="ARBA" id="ARBA00022722"/>
    </source>
</evidence>
<dbReference type="InterPro" id="IPR054722">
    <property type="entry name" value="PolX-like_BBD"/>
</dbReference>
<evidence type="ECO:0000256" key="4">
    <source>
        <dbReference type="ARBA" id="ARBA00022670"/>
    </source>
</evidence>
<dbReference type="Gene3D" id="3.30.420.10">
    <property type="entry name" value="Ribonuclease H-like superfamily/Ribonuclease H"/>
    <property type="match status" value="1"/>
</dbReference>
<keyword evidence="4" id="KW-0645">Protease</keyword>
<evidence type="ECO:0000256" key="5">
    <source>
        <dbReference type="ARBA" id="ARBA00022695"/>
    </source>
</evidence>
<dbReference type="GO" id="GO:0015074">
    <property type="term" value="P:DNA integration"/>
    <property type="evidence" value="ECO:0007669"/>
    <property type="project" value="UniProtKB-KW"/>
</dbReference>
<feature type="compositionally biased region" description="Polar residues" evidence="21">
    <location>
        <begin position="565"/>
        <end position="574"/>
    </location>
</feature>